<dbReference type="EMBL" id="JARPOI010000009">
    <property type="protein sequence ID" value="KAJ9173697.1"/>
    <property type="molecule type" value="Genomic_DNA"/>
</dbReference>
<feature type="coiled-coil region" evidence="1">
    <location>
        <begin position="48"/>
        <end position="117"/>
    </location>
</feature>
<organism evidence="2 3">
    <name type="scientific">Hevea brasiliensis</name>
    <name type="common">Para rubber tree</name>
    <name type="synonym">Siphonia brasiliensis</name>
    <dbReference type="NCBI Taxonomy" id="3981"/>
    <lineage>
        <taxon>Eukaryota</taxon>
        <taxon>Viridiplantae</taxon>
        <taxon>Streptophyta</taxon>
        <taxon>Embryophyta</taxon>
        <taxon>Tracheophyta</taxon>
        <taxon>Spermatophyta</taxon>
        <taxon>Magnoliopsida</taxon>
        <taxon>eudicotyledons</taxon>
        <taxon>Gunneridae</taxon>
        <taxon>Pentapetalae</taxon>
        <taxon>rosids</taxon>
        <taxon>fabids</taxon>
        <taxon>Malpighiales</taxon>
        <taxon>Euphorbiaceae</taxon>
        <taxon>Crotonoideae</taxon>
        <taxon>Micrandreae</taxon>
        <taxon>Hevea</taxon>
    </lineage>
</organism>
<evidence type="ECO:0000313" key="3">
    <source>
        <dbReference type="Proteomes" id="UP001174677"/>
    </source>
</evidence>
<protein>
    <submittedName>
        <fullName evidence="2">Uncharacterized protein</fullName>
    </submittedName>
</protein>
<keyword evidence="3" id="KW-1185">Reference proteome</keyword>
<reference evidence="2" key="1">
    <citation type="journal article" date="2023" name="Plant Biotechnol. J.">
        <title>Chromosome-level wild Hevea brasiliensis genome provides new tools for genomic-assisted breeding and valuable loci to elevate rubber yield.</title>
        <authorList>
            <person name="Cheng H."/>
            <person name="Song X."/>
            <person name="Hu Y."/>
            <person name="Wu T."/>
            <person name="Yang Q."/>
            <person name="An Z."/>
            <person name="Feng S."/>
            <person name="Deng Z."/>
            <person name="Wu W."/>
            <person name="Zeng X."/>
            <person name="Tu M."/>
            <person name="Wang X."/>
            <person name="Huang H."/>
        </authorList>
    </citation>
    <scope>NUCLEOTIDE SEQUENCE</scope>
    <source>
        <strain evidence="2">MT/VB/25A 57/8</strain>
    </source>
</reference>
<dbReference type="PANTHER" id="PTHR34380">
    <property type="entry name" value="BNAA03G12380D PROTEIN"/>
    <property type="match status" value="1"/>
</dbReference>
<accession>A0ABQ9M2H1</accession>
<dbReference type="PANTHER" id="PTHR34380:SF8">
    <property type="entry name" value="DNA DOUBLE-STRAND BREAK REPAIR RAD50 ATPASE"/>
    <property type="match status" value="1"/>
</dbReference>
<name>A0ABQ9M2H1_HEVBR</name>
<evidence type="ECO:0000313" key="2">
    <source>
        <dbReference type="EMBL" id="KAJ9173697.1"/>
    </source>
</evidence>
<dbReference type="Proteomes" id="UP001174677">
    <property type="component" value="Chromosome 9"/>
</dbReference>
<proteinExistence type="predicted"/>
<sequence>MAIGDVFDGNVDTSSSTVSELILSLKSAFQSAHFSEVESILSYRELKLKREIEEKAEENKQLEKWNGLLELEILDKERVENELKSCLRECIELRQLNSRLTQELNDLNERLQADAVNQQTIIELKRKNCELECAKLKAETEAEIYKRRFDELEPRVSFLEKDTVFLKSLEPSRDTSARVSRDFLGEKAEKAVIENEKSGENLKTVKIELEENENAHMKADGSLSCLIPEDADGSSSCPLLEDGDRDLKITGSGRPVIGDIVEIVDSDDDSSPCEFLGTKEMAITAHGDQAQSGQAVAERETEVLKRKRASSVIEEGNCNNQDVDDNCTIEKPKMTKIQKIIHKHNSSPAMNCSAATLSFGTNNRAREFTPSKLALLLACEEKMGADNKYQNGSDSSSSSSSEDEWDFSVDFSTINKNWQRRQVNGAHKSWEIDADMITAFEKDGELCMEAICALYRQQTSARKSIYGTSTSQNRGFNKLVVTRGTTLAEFLIDGDPQGKLKKSKLELVAYDPKGLDDCRRIAIDHSKQLFEIYQKQEDPLFLN</sequence>
<keyword evidence="1" id="KW-0175">Coiled coil</keyword>
<comment type="caution">
    <text evidence="2">The sequence shown here is derived from an EMBL/GenBank/DDBJ whole genome shotgun (WGS) entry which is preliminary data.</text>
</comment>
<evidence type="ECO:0000256" key="1">
    <source>
        <dbReference type="SAM" id="Coils"/>
    </source>
</evidence>
<gene>
    <name evidence="2" type="ORF">P3X46_016807</name>
</gene>